<accession>A0A895YEF2</accession>
<feature type="transmembrane region" description="Helical" evidence="2">
    <location>
        <begin position="268"/>
        <end position="301"/>
    </location>
</feature>
<dbReference type="PANTHER" id="PTHR43685:SF2">
    <property type="entry name" value="GLYCOSYLTRANSFERASE 2-LIKE DOMAIN-CONTAINING PROTEIN"/>
    <property type="match status" value="1"/>
</dbReference>
<proteinExistence type="predicted"/>
<dbReference type="KEGG" id="nhy:JQS43_14620"/>
<feature type="transmembrane region" description="Helical" evidence="2">
    <location>
        <begin position="321"/>
        <end position="345"/>
    </location>
</feature>
<dbReference type="InterPro" id="IPR050834">
    <property type="entry name" value="Glycosyltransf_2"/>
</dbReference>
<evidence type="ECO:0000259" key="3">
    <source>
        <dbReference type="Pfam" id="PF00535"/>
    </source>
</evidence>
<dbReference type="SUPFAM" id="SSF53448">
    <property type="entry name" value="Nucleotide-diphospho-sugar transferases"/>
    <property type="match status" value="1"/>
</dbReference>
<dbReference type="Proteomes" id="UP000662857">
    <property type="component" value="Chromosome"/>
</dbReference>
<sequence>MAVSGAGPPATRRAQPGGGQPVNSSPDAPLVSVVVPNYNYAETLGPCLQAVQAQTYPRLEVIVADDCSTDRSVSIARAAGARVVSTRENSGQAVTRNLGAAHARGEFLFFVDSDLILDPEAVANAVSLLRSDPTIGAVCGVNDPEPLIPDRKIKEYRALQYHYWSLPDGDVPVLFSAMFAIRAATFAELGPFDPRLRWSEEFEYGHRITRRYRIFITTAVRGRHDPDATLGGMLRKLFHRGRVRVPLYAQVRQFASGFETGPRAMASVVALLGVVALALPAALGAVWLVVPAALLAGSVVADLGMYRFVAARRGVWFLGYYTAMHFLVNITIAAAVATGAGQWLVSRRFRRLYDDCPKPAPHPTNSSRLQEA</sequence>
<reference evidence="4" key="1">
    <citation type="submission" date="2021-02" db="EMBL/GenBank/DDBJ databases">
        <title>Natrosporangium hydrolyticum gen. nov., sp. nov, a haloalkaliphilic actinobacterium from a soda solonchak soil.</title>
        <authorList>
            <person name="Sorokin D.Y."/>
            <person name="Khijniak T.V."/>
            <person name="Zakharycheva A.P."/>
            <person name="Boueva O.V."/>
            <person name="Ariskina E.V."/>
            <person name="Hahnke R.L."/>
            <person name="Bunk B."/>
            <person name="Sproer C."/>
            <person name="Schumann P."/>
            <person name="Evtushenko L.I."/>
            <person name="Kublanov I.V."/>
        </authorList>
    </citation>
    <scope>NUCLEOTIDE SEQUENCE</scope>
    <source>
        <strain evidence="4">DSM 106523</strain>
    </source>
</reference>
<dbReference type="EMBL" id="CP070499">
    <property type="protein sequence ID" value="QSB12906.1"/>
    <property type="molecule type" value="Genomic_DNA"/>
</dbReference>
<feature type="region of interest" description="Disordered" evidence="1">
    <location>
        <begin position="1"/>
        <end position="28"/>
    </location>
</feature>
<dbReference type="Gene3D" id="3.90.550.10">
    <property type="entry name" value="Spore Coat Polysaccharide Biosynthesis Protein SpsA, Chain A"/>
    <property type="match status" value="1"/>
</dbReference>
<name>A0A895YEF2_9ACTN</name>
<dbReference type="CDD" id="cd00761">
    <property type="entry name" value="Glyco_tranf_GTA_type"/>
    <property type="match status" value="1"/>
</dbReference>
<evidence type="ECO:0000256" key="2">
    <source>
        <dbReference type="SAM" id="Phobius"/>
    </source>
</evidence>
<dbReference type="InterPro" id="IPR029044">
    <property type="entry name" value="Nucleotide-diphossugar_trans"/>
</dbReference>
<protein>
    <submittedName>
        <fullName evidence="4">Glycosyltransferase family 2 protein</fullName>
    </submittedName>
</protein>
<evidence type="ECO:0000313" key="4">
    <source>
        <dbReference type="EMBL" id="QSB12906.1"/>
    </source>
</evidence>
<dbReference type="PANTHER" id="PTHR43685">
    <property type="entry name" value="GLYCOSYLTRANSFERASE"/>
    <property type="match status" value="1"/>
</dbReference>
<evidence type="ECO:0000313" key="5">
    <source>
        <dbReference type="Proteomes" id="UP000662857"/>
    </source>
</evidence>
<dbReference type="InterPro" id="IPR001173">
    <property type="entry name" value="Glyco_trans_2-like"/>
</dbReference>
<keyword evidence="2" id="KW-0472">Membrane</keyword>
<keyword evidence="2" id="KW-1133">Transmembrane helix</keyword>
<keyword evidence="5" id="KW-1185">Reference proteome</keyword>
<keyword evidence="2" id="KW-0812">Transmembrane</keyword>
<dbReference type="AlphaFoldDB" id="A0A895YEF2"/>
<evidence type="ECO:0000256" key="1">
    <source>
        <dbReference type="SAM" id="MobiDB-lite"/>
    </source>
</evidence>
<gene>
    <name evidence="4" type="ORF">JQS43_14620</name>
</gene>
<feature type="domain" description="Glycosyltransferase 2-like" evidence="3">
    <location>
        <begin position="32"/>
        <end position="188"/>
    </location>
</feature>
<dbReference type="Pfam" id="PF00535">
    <property type="entry name" value="Glycos_transf_2"/>
    <property type="match status" value="1"/>
</dbReference>
<organism evidence="4 5">
    <name type="scientific">Natronosporangium hydrolyticum</name>
    <dbReference type="NCBI Taxonomy" id="2811111"/>
    <lineage>
        <taxon>Bacteria</taxon>
        <taxon>Bacillati</taxon>
        <taxon>Actinomycetota</taxon>
        <taxon>Actinomycetes</taxon>
        <taxon>Micromonosporales</taxon>
        <taxon>Micromonosporaceae</taxon>
        <taxon>Natronosporangium</taxon>
    </lineage>
</organism>